<evidence type="ECO:0000313" key="1">
    <source>
        <dbReference type="EMBL" id="KAL3310448.1"/>
    </source>
</evidence>
<feature type="non-terminal residue" evidence="1">
    <location>
        <position position="1"/>
    </location>
</feature>
<reference evidence="1 2" key="1">
    <citation type="submission" date="2024-11" db="EMBL/GenBank/DDBJ databases">
        <title>Adaptive evolution of stress response genes in parasites aligns with host niche diversity.</title>
        <authorList>
            <person name="Hahn C."/>
            <person name="Resl P."/>
        </authorList>
    </citation>
    <scope>NUCLEOTIDE SEQUENCE [LARGE SCALE GENOMIC DNA]</scope>
    <source>
        <strain evidence="1">EGGRZ-B1_66</strain>
        <tissue evidence="1">Body</tissue>
    </source>
</reference>
<sequence length="137" mass="16484">VFRDQDDIVWDLFAPFAYDAGDKKKASTQSVQAVDMSINQYRNYTEQPFFRFLKERWASNRFGLQKMTTKSFIRSSWEGYLEQRHYNYPLYYRAPKYEDGFWSSPYFDCNGPLKEWLITYSAPFFGPIGQEQQLRFL</sequence>
<evidence type="ECO:0000313" key="2">
    <source>
        <dbReference type="Proteomes" id="UP001626550"/>
    </source>
</evidence>
<dbReference type="EMBL" id="JBJKFK010002948">
    <property type="protein sequence ID" value="KAL3310448.1"/>
    <property type="molecule type" value="Genomic_DNA"/>
</dbReference>
<dbReference type="CDD" id="cd18773">
    <property type="entry name" value="PDC1_HK_sensor"/>
    <property type="match status" value="1"/>
</dbReference>
<keyword evidence="2" id="KW-1185">Reference proteome</keyword>
<protein>
    <submittedName>
        <fullName evidence="1">Uncharacterized protein</fullName>
    </submittedName>
</protein>
<name>A0ABD2PSJ3_9PLAT</name>
<comment type="caution">
    <text evidence="1">The sequence shown here is derived from an EMBL/GenBank/DDBJ whole genome shotgun (WGS) entry which is preliminary data.</text>
</comment>
<dbReference type="Gene3D" id="3.30.450.20">
    <property type="entry name" value="PAS domain"/>
    <property type="match status" value="1"/>
</dbReference>
<accession>A0ABD2PSJ3</accession>
<dbReference type="Proteomes" id="UP001626550">
    <property type="component" value="Unassembled WGS sequence"/>
</dbReference>
<proteinExistence type="predicted"/>
<organism evidence="1 2">
    <name type="scientific">Cichlidogyrus casuarinus</name>
    <dbReference type="NCBI Taxonomy" id="1844966"/>
    <lineage>
        <taxon>Eukaryota</taxon>
        <taxon>Metazoa</taxon>
        <taxon>Spiralia</taxon>
        <taxon>Lophotrochozoa</taxon>
        <taxon>Platyhelminthes</taxon>
        <taxon>Monogenea</taxon>
        <taxon>Monopisthocotylea</taxon>
        <taxon>Dactylogyridea</taxon>
        <taxon>Ancyrocephalidae</taxon>
        <taxon>Cichlidogyrus</taxon>
    </lineage>
</organism>
<dbReference type="AlphaFoldDB" id="A0ABD2PSJ3"/>
<gene>
    <name evidence="1" type="ORF">Ciccas_010988</name>
</gene>